<evidence type="ECO:0000259" key="1">
    <source>
        <dbReference type="PROSITE" id="PS51707"/>
    </source>
</evidence>
<reference evidence="2 3" key="2">
    <citation type="journal article" date="2014" name="Int. J. Syst. Evol. Microbiol.">
        <title>Methanobacterium paludis sp. nov. and a novel strain of Methanobacterium lacus isolated from northern peatlands.</title>
        <authorList>
            <person name="Cadillo-Quiroz H."/>
            <person name="Brauer S.L."/>
            <person name="Goodson N."/>
            <person name="Yavitt J.B."/>
            <person name="Zinder S.H."/>
        </authorList>
    </citation>
    <scope>NUCLEOTIDE SEQUENCE [LARGE SCALE GENOMIC DNA]</scope>
    <source>
        <strain evidence="2 3">AL-21</strain>
    </source>
</reference>
<dbReference type="OrthoDB" id="46040at2157"/>
<dbReference type="InterPro" id="IPR023577">
    <property type="entry name" value="CYTH_domain"/>
</dbReference>
<dbReference type="KEGG" id="mel:Metbo_2072"/>
<dbReference type="InterPro" id="IPR033469">
    <property type="entry name" value="CYTH-like_dom_sf"/>
</dbReference>
<name>F0TBU9_METLA</name>
<dbReference type="SUPFAM" id="SSF55154">
    <property type="entry name" value="CYTH-like phosphatases"/>
    <property type="match status" value="1"/>
</dbReference>
<keyword evidence="3" id="KW-1185">Reference proteome</keyword>
<gene>
    <name evidence="2" type="ordered locus">Metbo_2072</name>
</gene>
<evidence type="ECO:0000313" key="2">
    <source>
        <dbReference type="EMBL" id="ADZ10291.1"/>
    </source>
</evidence>
<dbReference type="Pfam" id="PF01928">
    <property type="entry name" value="CYTH"/>
    <property type="match status" value="1"/>
</dbReference>
<dbReference type="SMART" id="SM01118">
    <property type="entry name" value="CYTH"/>
    <property type="match status" value="1"/>
</dbReference>
<dbReference type="CDD" id="cd07890">
    <property type="entry name" value="CYTH-like_AC_IV-like"/>
    <property type="match status" value="1"/>
</dbReference>
<dbReference type="Proteomes" id="UP000007490">
    <property type="component" value="Chromosome"/>
</dbReference>
<feature type="domain" description="CYTH" evidence="1">
    <location>
        <begin position="1"/>
        <end position="178"/>
    </location>
</feature>
<accession>F0TBU9</accession>
<dbReference type="PROSITE" id="PS51707">
    <property type="entry name" value="CYTH"/>
    <property type="match status" value="1"/>
</dbReference>
<dbReference type="HOGENOM" id="CLU_105244_2_0_2"/>
<dbReference type="AlphaFoldDB" id="F0TBU9"/>
<dbReference type="NCBIfam" id="TIGR00318">
    <property type="entry name" value="cyaB"/>
    <property type="match status" value="1"/>
</dbReference>
<reference evidence="3" key="1">
    <citation type="submission" date="2011-02" db="EMBL/GenBank/DDBJ databases">
        <title>Complete sequence of Methanobacterium sp. AL-21.</title>
        <authorList>
            <consortium name="US DOE Joint Genome Institute"/>
            <person name="Lucas S."/>
            <person name="Copeland A."/>
            <person name="Lapidus A."/>
            <person name="Cheng J.-F."/>
            <person name="Goodwin L."/>
            <person name="Pitluck S."/>
            <person name="Chertkov O."/>
            <person name="Detter J.C."/>
            <person name="Han C."/>
            <person name="Tapia R."/>
            <person name="Land M."/>
            <person name="Hauser L."/>
            <person name="Kyrpides N."/>
            <person name="Ivanova N."/>
            <person name="Mikhailova N."/>
            <person name="Pagani I."/>
            <person name="Cadillo-Quiroz H."/>
            <person name="Imachi H."/>
            <person name="Zinder S."/>
            <person name="Liu W."/>
            <person name="Woyke T."/>
        </authorList>
    </citation>
    <scope>NUCLEOTIDE SEQUENCE [LARGE SCALE GENOMIC DNA]</scope>
    <source>
        <strain evidence="3">AL-21</strain>
    </source>
</reference>
<dbReference type="GeneID" id="10278534"/>
<dbReference type="EMBL" id="CP002551">
    <property type="protein sequence ID" value="ADZ10291.1"/>
    <property type="molecule type" value="Genomic_DNA"/>
</dbReference>
<evidence type="ECO:0000313" key="3">
    <source>
        <dbReference type="Proteomes" id="UP000007490"/>
    </source>
</evidence>
<dbReference type="InterPro" id="IPR008173">
    <property type="entry name" value="Adenylyl_cyclase_CyaB"/>
</dbReference>
<dbReference type="STRING" id="877455.Metbo_2072"/>
<protein>
    <submittedName>
        <fullName evidence="2">Adenylyl cyclase CyaB</fullName>
    </submittedName>
</protein>
<dbReference type="Gene3D" id="2.40.320.10">
    <property type="entry name" value="Hypothetical Protein Pfu-838710-001"/>
    <property type="match status" value="1"/>
</dbReference>
<dbReference type="PANTHER" id="PTHR21028">
    <property type="entry name" value="SI:CH211-156B7.4"/>
    <property type="match status" value="1"/>
</dbReference>
<organism evidence="2 3">
    <name type="scientific">Methanobacterium lacus (strain AL-21)</name>
    <dbReference type="NCBI Taxonomy" id="877455"/>
    <lineage>
        <taxon>Archaea</taxon>
        <taxon>Methanobacteriati</taxon>
        <taxon>Methanobacteriota</taxon>
        <taxon>Methanomada group</taxon>
        <taxon>Methanobacteria</taxon>
        <taxon>Methanobacteriales</taxon>
        <taxon>Methanobacteriaceae</taxon>
        <taxon>Methanobacterium</taxon>
    </lineage>
</organism>
<dbReference type="eggNOG" id="arCOG01723">
    <property type="taxonomic scope" value="Archaea"/>
</dbReference>
<proteinExistence type="predicted"/>
<sequence>MIEVEVKAKVKNFSDIKEKLIEMGAQKIKDEYQSDTYFNAHDRDFGVTDEALRIREIPENSGKRFILTYKGAKMDDLSKTRQEVEVDITDSENMALILINLGFKKAAVVTKDRSIYHLDEFIITLDTVHGAGIYVEIETDVEDGKDTTDSLNQIFEIYKTMGIEDGFERRSYLELLGAPK</sequence>
<dbReference type="PANTHER" id="PTHR21028:SF2">
    <property type="entry name" value="CYTH DOMAIN-CONTAINING PROTEIN"/>
    <property type="match status" value="1"/>
</dbReference>
<dbReference type="RefSeq" id="WP_013645642.1">
    <property type="nucleotide sequence ID" value="NC_015216.1"/>
</dbReference>